<organism evidence="1 2">
    <name type="scientific">Parabacteroides distasonis</name>
    <dbReference type="NCBI Taxonomy" id="823"/>
    <lineage>
        <taxon>Bacteria</taxon>
        <taxon>Pseudomonadati</taxon>
        <taxon>Bacteroidota</taxon>
        <taxon>Bacteroidia</taxon>
        <taxon>Bacteroidales</taxon>
        <taxon>Tannerellaceae</taxon>
        <taxon>Parabacteroides</taxon>
    </lineage>
</organism>
<accession>A0A8D9P0Q0</accession>
<evidence type="ECO:0000313" key="2">
    <source>
        <dbReference type="Proteomes" id="UP000095455"/>
    </source>
</evidence>
<gene>
    <name evidence="1" type="ORF">ERS852380_03952</name>
</gene>
<dbReference type="EMBL" id="CYYK01000017">
    <property type="protein sequence ID" value="CUP11413.1"/>
    <property type="molecule type" value="Genomic_DNA"/>
</dbReference>
<dbReference type="Proteomes" id="UP000095455">
    <property type="component" value="Unassembled WGS sequence"/>
</dbReference>
<name>A0A8D9P0Q0_PARDI</name>
<sequence length="51" mass="6195">MFLYKSLNINILKRRLYFPQNTYVFLEKVEAVSNRSLRWPFLCLQKKSGKL</sequence>
<dbReference type="AlphaFoldDB" id="A0A8D9P0Q0"/>
<proteinExistence type="predicted"/>
<comment type="caution">
    <text evidence="1">The sequence shown here is derived from an EMBL/GenBank/DDBJ whole genome shotgun (WGS) entry which is preliminary data.</text>
</comment>
<reference evidence="1 2" key="1">
    <citation type="submission" date="2015-09" db="EMBL/GenBank/DDBJ databases">
        <authorList>
            <consortium name="Pathogen Informatics"/>
        </authorList>
    </citation>
    <scope>NUCLEOTIDE SEQUENCE [LARGE SCALE GENOMIC DNA]</scope>
    <source>
        <strain evidence="1 2">2789STDY5608822</strain>
    </source>
</reference>
<protein>
    <submittedName>
        <fullName evidence="1">Uncharacterized protein</fullName>
    </submittedName>
</protein>
<evidence type="ECO:0000313" key="1">
    <source>
        <dbReference type="EMBL" id="CUP11413.1"/>
    </source>
</evidence>